<evidence type="ECO:0000313" key="3">
    <source>
        <dbReference type="Proteomes" id="UP000324222"/>
    </source>
</evidence>
<dbReference type="EMBL" id="VSRR010002265">
    <property type="protein sequence ID" value="MPC30487.1"/>
    <property type="molecule type" value="Genomic_DNA"/>
</dbReference>
<organism evidence="2 3">
    <name type="scientific">Portunus trituberculatus</name>
    <name type="common">Swimming crab</name>
    <name type="synonym">Neptunus trituberculatus</name>
    <dbReference type="NCBI Taxonomy" id="210409"/>
    <lineage>
        <taxon>Eukaryota</taxon>
        <taxon>Metazoa</taxon>
        <taxon>Ecdysozoa</taxon>
        <taxon>Arthropoda</taxon>
        <taxon>Crustacea</taxon>
        <taxon>Multicrustacea</taxon>
        <taxon>Malacostraca</taxon>
        <taxon>Eumalacostraca</taxon>
        <taxon>Eucarida</taxon>
        <taxon>Decapoda</taxon>
        <taxon>Pleocyemata</taxon>
        <taxon>Brachyura</taxon>
        <taxon>Eubrachyura</taxon>
        <taxon>Portunoidea</taxon>
        <taxon>Portunidae</taxon>
        <taxon>Portuninae</taxon>
        <taxon>Portunus</taxon>
    </lineage>
</organism>
<feature type="compositionally biased region" description="Polar residues" evidence="1">
    <location>
        <begin position="79"/>
        <end position="96"/>
    </location>
</feature>
<reference evidence="2" key="1">
    <citation type="submission" date="2019-05" db="EMBL/GenBank/DDBJ databases">
        <title>Another draft genome of Portunus trituberculatus and its Hox gene families provides insights of decapod evolution.</title>
        <authorList>
            <person name="Jeong J.-H."/>
            <person name="Song I."/>
            <person name="Kim S."/>
            <person name="Choi T."/>
            <person name="Kim D."/>
            <person name="Ryu S."/>
            <person name="Kim W."/>
        </authorList>
    </citation>
    <scope>NUCLEOTIDE SEQUENCE [LARGE SCALE GENOMIC DNA]</scope>
    <source>
        <tissue evidence="2">Muscle</tissue>
    </source>
</reference>
<comment type="caution">
    <text evidence="2">The sequence shown here is derived from an EMBL/GenBank/DDBJ whole genome shotgun (WGS) entry which is preliminary data.</text>
</comment>
<gene>
    <name evidence="2" type="ORF">E2C01_023754</name>
</gene>
<protein>
    <submittedName>
        <fullName evidence="2">Uncharacterized protein</fullName>
    </submittedName>
</protein>
<evidence type="ECO:0000256" key="1">
    <source>
        <dbReference type="SAM" id="MobiDB-lite"/>
    </source>
</evidence>
<dbReference type="Proteomes" id="UP000324222">
    <property type="component" value="Unassembled WGS sequence"/>
</dbReference>
<name>A0A5B7EAT8_PORTR</name>
<evidence type="ECO:0000313" key="2">
    <source>
        <dbReference type="EMBL" id="MPC30487.1"/>
    </source>
</evidence>
<proteinExistence type="predicted"/>
<accession>A0A5B7EAT8</accession>
<keyword evidence="3" id="KW-1185">Reference proteome</keyword>
<dbReference type="AlphaFoldDB" id="A0A5B7EAT8"/>
<sequence>MEETEGYLAIRATLFFVSYGLYCKQHSFFSHLDQKPQISPSSPDITAQSPILSLIICHHLIISQPLLHHLTSAKRLPASPSSPDITAPSPSLSFIT</sequence>
<feature type="region of interest" description="Disordered" evidence="1">
    <location>
        <begin position="76"/>
        <end position="96"/>
    </location>
</feature>